<dbReference type="Gene3D" id="2.40.110.10">
    <property type="entry name" value="Butyryl-CoA Dehydrogenase, subunit A, domain 2"/>
    <property type="match status" value="1"/>
</dbReference>
<evidence type="ECO:0000259" key="6">
    <source>
        <dbReference type="Pfam" id="PF02771"/>
    </source>
</evidence>
<gene>
    <name evidence="7" type="ORF">H4281_34905</name>
</gene>
<dbReference type="InterPro" id="IPR006089">
    <property type="entry name" value="Acyl-CoA_DH_CS"/>
</dbReference>
<organism evidence="7 8">
    <name type="scientific">Amycolatopsis dendrobii</name>
    <dbReference type="NCBI Taxonomy" id="2760662"/>
    <lineage>
        <taxon>Bacteria</taxon>
        <taxon>Bacillati</taxon>
        <taxon>Actinomycetota</taxon>
        <taxon>Actinomycetes</taxon>
        <taxon>Pseudonocardiales</taxon>
        <taxon>Pseudonocardiaceae</taxon>
        <taxon>Amycolatopsis</taxon>
    </lineage>
</organism>
<name>A0A7W3W407_9PSEU</name>
<feature type="domain" description="Acyl-CoA dehydrogenase/oxidase N-terminal" evidence="6">
    <location>
        <begin position="5"/>
        <end position="112"/>
    </location>
</feature>
<comment type="caution">
    <text evidence="7">The sequence shown here is derived from an EMBL/GenBank/DDBJ whole genome shotgun (WGS) entry which is preliminary data.</text>
</comment>
<dbReference type="GO" id="GO:0003995">
    <property type="term" value="F:acyl-CoA dehydrogenase activity"/>
    <property type="evidence" value="ECO:0007669"/>
    <property type="project" value="InterPro"/>
</dbReference>
<dbReference type="InterPro" id="IPR037069">
    <property type="entry name" value="AcylCoA_DH/ox_N_sf"/>
</dbReference>
<proteinExistence type="predicted"/>
<evidence type="ECO:0000256" key="4">
    <source>
        <dbReference type="ARBA" id="ARBA00023002"/>
    </source>
</evidence>
<dbReference type="Pfam" id="PF02770">
    <property type="entry name" value="Acyl-CoA_dh_M"/>
    <property type="match status" value="1"/>
</dbReference>
<dbReference type="Gene3D" id="1.10.540.10">
    <property type="entry name" value="Acyl-CoA dehydrogenase/oxidase, N-terminal domain"/>
    <property type="match status" value="1"/>
</dbReference>
<comment type="cofactor">
    <cofactor evidence="1">
        <name>FAD</name>
        <dbReference type="ChEBI" id="CHEBI:57692"/>
    </cofactor>
</comment>
<dbReference type="GO" id="GO:0050660">
    <property type="term" value="F:flavin adenine dinucleotide binding"/>
    <property type="evidence" value="ECO:0007669"/>
    <property type="project" value="InterPro"/>
</dbReference>
<dbReference type="InterPro" id="IPR009100">
    <property type="entry name" value="AcylCoA_DH/oxidase_NM_dom_sf"/>
</dbReference>
<reference evidence="7 8" key="1">
    <citation type="submission" date="2020-08" db="EMBL/GenBank/DDBJ databases">
        <title>Amycolatopsis sp. nov. DR6-1 isolated from Dendrobium heterocarpum.</title>
        <authorList>
            <person name="Tedsree N."/>
            <person name="Kuncharoen N."/>
            <person name="Likhitwitayawuid K."/>
            <person name="Tanasupawat S."/>
        </authorList>
    </citation>
    <scope>NUCLEOTIDE SEQUENCE [LARGE SCALE GENOMIC DNA]</scope>
    <source>
        <strain evidence="7 8">DR6-1</strain>
    </source>
</reference>
<keyword evidence="8" id="KW-1185">Reference proteome</keyword>
<protein>
    <submittedName>
        <fullName evidence="7">Acyl-CoA dehydrogenase family protein</fullName>
    </submittedName>
</protein>
<feature type="domain" description="Acyl-CoA oxidase/dehydrogenase middle" evidence="5">
    <location>
        <begin position="116"/>
        <end position="209"/>
    </location>
</feature>
<accession>A0A7W3W407</accession>
<evidence type="ECO:0000256" key="2">
    <source>
        <dbReference type="ARBA" id="ARBA00022630"/>
    </source>
</evidence>
<keyword evidence="4" id="KW-0560">Oxidoreductase</keyword>
<dbReference type="SUPFAM" id="SSF56645">
    <property type="entry name" value="Acyl-CoA dehydrogenase NM domain-like"/>
    <property type="match status" value="1"/>
</dbReference>
<dbReference type="InterPro" id="IPR006091">
    <property type="entry name" value="Acyl-CoA_Oxase/DH_mid-dom"/>
</dbReference>
<evidence type="ECO:0000259" key="5">
    <source>
        <dbReference type="Pfam" id="PF02770"/>
    </source>
</evidence>
<dbReference type="GO" id="GO:0005886">
    <property type="term" value="C:plasma membrane"/>
    <property type="evidence" value="ECO:0007669"/>
    <property type="project" value="TreeGrafter"/>
</dbReference>
<dbReference type="Pfam" id="PF02771">
    <property type="entry name" value="Acyl-CoA_dh_N"/>
    <property type="match status" value="1"/>
</dbReference>
<dbReference type="FunFam" id="2.40.110.10:FF:000011">
    <property type="entry name" value="Acyl-CoA dehydrogenase FadE34"/>
    <property type="match status" value="1"/>
</dbReference>
<dbReference type="PANTHER" id="PTHR43292:SF4">
    <property type="entry name" value="ACYL-COA DEHYDROGENASE FADE34"/>
    <property type="match status" value="1"/>
</dbReference>
<dbReference type="InterPro" id="IPR013786">
    <property type="entry name" value="AcylCoA_DH/ox_N"/>
</dbReference>
<dbReference type="EMBL" id="JACGZW010000013">
    <property type="protein sequence ID" value="MBB1158365.1"/>
    <property type="molecule type" value="Genomic_DNA"/>
</dbReference>
<evidence type="ECO:0000256" key="3">
    <source>
        <dbReference type="ARBA" id="ARBA00022827"/>
    </source>
</evidence>
<dbReference type="InterPro" id="IPR052161">
    <property type="entry name" value="Mycobact_Acyl-CoA_DH"/>
</dbReference>
<evidence type="ECO:0000313" key="8">
    <source>
        <dbReference type="Proteomes" id="UP000526734"/>
    </source>
</evidence>
<evidence type="ECO:0000313" key="7">
    <source>
        <dbReference type="EMBL" id="MBB1158365.1"/>
    </source>
</evidence>
<keyword evidence="2" id="KW-0285">Flavoprotein</keyword>
<keyword evidence="3" id="KW-0274">FAD</keyword>
<dbReference type="Proteomes" id="UP000526734">
    <property type="component" value="Unassembled WGS sequence"/>
</dbReference>
<evidence type="ECO:0000256" key="1">
    <source>
        <dbReference type="ARBA" id="ARBA00001974"/>
    </source>
</evidence>
<dbReference type="PROSITE" id="PS00072">
    <property type="entry name" value="ACYL_COA_DH_1"/>
    <property type="match status" value="1"/>
</dbReference>
<dbReference type="PANTHER" id="PTHR43292">
    <property type="entry name" value="ACYL-COA DEHYDROGENASE"/>
    <property type="match status" value="1"/>
</dbReference>
<dbReference type="AlphaFoldDB" id="A0A7W3W407"/>
<dbReference type="InterPro" id="IPR046373">
    <property type="entry name" value="Acyl-CoA_Oxase/DH_mid-dom_sf"/>
</dbReference>
<sequence>MSQMTEDLRRRVRDFLAAHPFTPRCDSWAGSYDLDFSRELGAAGLLAVSWPERLGGGGGTAVDRLAVTEELLRAGAPLAAHWVGERQIGPTLLRHGSPELQEEFCPPLARAECTFALGMSEPDAGSDLASLRTSAVRDGDGWRITGRKIWTSGAHRASHLYVLARTSREADRHDGLTEFVVALDSPGITVTPILDLRGEHHFNEVVLDEVAVPDRWVIGRVGEGWRQVVGQLAFERGGPERFLSTYPLLSAVLAAGLADDTARRGLRALAARLQILRAWVLETAQVLDAGGSPVVPAATSKYLGHHFELGVIEWARPLMPRAAPEVRALYDQALAAAPASGLRGGAAPVMLSMIAKDNR</sequence>